<protein>
    <recommendedName>
        <fullName evidence="2">Nucleotidyl transferase AbiEii/AbiGii toxin family protein</fullName>
    </recommendedName>
</protein>
<dbReference type="Pfam" id="PF08843">
    <property type="entry name" value="AbiEii"/>
    <property type="match status" value="1"/>
</dbReference>
<dbReference type="EMBL" id="LT907846">
    <property type="protein sequence ID" value="SNZ28657.1"/>
    <property type="molecule type" value="Genomic_DNA"/>
</dbReference>
<sequence>MDQEQIRNIVITSIFSNDVLLNKLTLKGGHALELQGVNVRASQDIDLAISHNIKFTKEENEPLFRESLTAGFAEVGYQVVNFTFNVRPRHKNKIIEDYEHQSKLQDVVWGGYHIRFGIMPQKRYITLKNDHVENIGAHADTTWGNKKNIEIDLSKDEYTEPREETDLEGYTIYLYTPIMIVYEKIRASCQQLPQYKIGSTKERARDLFDIYELLIHNDDLHDQMLSPDNIYILKEMFKLKDVDFSLLLQINSYKKELFNDYQNNVLPQIRNEKDKQDFKFIFNFAEHLFKQIYNLVSR</sequence>
<accession>A0A285PJ67</accession>
<dbReference type="InterPro" id="IPR014942">
    <property type="entry name" value="AbiEii"/>
</dbReference>
<proteinExistence type="predicted"/>
<organism evidence="1">
    <name type="scientific">Ligilactobacillus acidipiscis</name>
    <dbReference type="NCBI Taxonomy" id="89059"/>
    <lineage>
        <taxon>Bacteria</taxon>
        <taxon>Bacillati</taxon>
        <taxon>Bacillota</taxon>
        <taxon>Bacilli</taxon>
        <taxon>Lactobacillales</taxon>
        <taxon>Lactobacillaceae</taxon>
        <taxon>Ligilactobacillus</taxon>
    </lineage>
</organism>
<evidence type="ECO:0000313" key="1">
    <source>
        <dbReference type="EMBL" id="SNZ28657.1"/>
    </source>
</evidence>
<name>A0A285PJ67_9LACO</name>
<dbReference type="AlphaFoldDB" id="A0A285PJ67"/>
<dbReference type="RefSeq" id="WP_103152859.1">
    <property type="nucleotide sequence ID" value="NZ_LT907846.1"/>
</dbReference>
<evidence type="ECO:0008006" key="2">
    <source>
        <dbReference type="Google" id="ProtNLM"/>
    </source>
</evidence>
<reference evidence="1" key="1">
    <citation type="submission" date="2017-08" db="EMBL/GenBank/DDBJ databases">
        <authorList>
            <person name="de Groot N.N."/>
        </authorList>
    </citation>
    <scope>NUCLEOTIDE SEQUENCE</scope>
    <source>
        <strain evidence="1">ACA-DC 1533</strain>
    </source>
</reference>
<gene>
    <name evidence="1" type="ORF">PLAC3_P02</name>
</gene>